<organism evidence="3 4">
    <name type="scientific">Didymella glomerata</name>
    <dbReference type="NCBI Taxonomy" id="749621"/>
    <lineage>
        <taxon>Eukaryota</taxon>
        <taxon>Fungi</taxon>
        <taxon>Dikarya</taxon>
        <taxon>Ascomycota</taxon>
        <taxon>Pezizomycotina</taxon>
        <taxon>Dothideomycetes</taxon>
        <taxon>Pleosporomycetidae</taxon>
        <taxon>Pleosporales</taxon>
        <taxon>Pleosporineae</taxon>
        <taxon>Didymellaceae</taxon>
        <taxon>Didymella</taxon>
    </lineage>
</organism>
<name>A0A9W8WQR0_9PLEO</name>
<dbReference type="Proteomes" id="UP001140562">
    <property type="component" value="Unassembled WGS sequence"/>
</dbReference>
<keyword evidence="1" id="KW-0175">Coiled coil</keyword>
<evidence type="ECO:0000313" key="4">
    <source>
        <dbReference type="Proteomes" id="UP001140562"/>
    </source>
</evidence>
<sequence>MFEELSEEIEARTRLDKELEAKELEARNSRKASPAKPAKTAKAIKDEYVRLFLKKLEEEKELKEYMEAGKDNYFDPSEIQAELGAKVIWDIFCKLRAGDVANKLHVPVYKKPEAEVEAEQGDAKGEKKEGGVWQDPETGLFWATKPE</sequence>
<feature type="coiled-coil region" evidence="1">
    <location>
        <begin position="2"/>
        <end position="32"/>
    </location>
</feature>
<proteinExistence type="predicted"/>
<accession>A0A9W8WQR0</accession>
<comment type="caution">
    <text evidence="3">The sequence shown here is derived from an EMBL/GenBank/DDBJ whole genome shotgun (WGS) entry which is preliminary data.</text>
</comment>
<feature type="compositionally biased region" description="Basic and acidic residues" evidence="2">
    <location>
        <begin position="121"/>
        <end position="130"/>
    </location>
</feature>
<evidence type="ECO:0000313" key="3">
    <source>
        <dbReference type="EMBL" id="KAJ4330842.1"/>
    </source>
</evidence>
<reference evidence="3" key="1">
    <citation type="submission" date="2022-10" db="EMBL/GenBank/DDBJ databases">
        <title>Tapping the CABI collections for fungal endophytes: first genome assemblies for Collariella, Neodidymelliopsis, Ascochyta clinopodiicola, Didymella pomorum, Didymosphaeria variabile, Neocosmospora piperis and Neocucurbitaria cava.</title>
        <authorList>
            <person name="Hill R."/>
        </authorList>
    </citation>
    <scope>NUCLEOTIDE SEQUENCE</scope>
    <source>
        <strain evidence="3">IMI 360193</strain>
    </source>
</reference>
<dbReference type="OrthoDB" id="10629689at2759"/>
<feature type="region of interest" description="Disordered" evidence="2">
    <location>
        <begin position="115"/>
        <end position="134"/>
    </location>
</feature>
<evidence type="ECO:0000256" key="1">
    <source>
        <dbReference type="SAM" id="Coils"/>
    </source>
</evidence>
<dbReference type="AlphaFoldDB" id="A0A9W8WQR0"/>
<gene>
    <name evidence="3" type="ORF">N0V87_009652</name>
</gene>
<evidence type="ECO:0000256" key="2">
    <source>
        <dbReference type="SAM" id="MobiDB-lite"/>
    </source>
</evidence>
<dbReference type="EMBL" id="JAPEUV010000175">
    <property type="protein sequence ID" value="KAJ4330842.1"/>
    <property type="molecule type" value="Genomic_DNA"/>
</dbReference>
<protein>
    <submittedName>
        <fullName evidence="3">Uncharacterized protein</fullName>
    </submittedName>
</protein>
<keyword evidence="4" id="KW-1185">Reference proteome</keyword>